<feature type="transmembrane region" description="Helical" evidence="1">
    <location>
        <begin position="797"/>
        <end position="818"/>
    </location>
</feature>
<dbReference type="PANTHER" id="PTHR15633:SF2">
    <property type="entry name" value="NUCLEOLAR PROTEIN 11"/>
    <property type="match status" value="1"/>
</dbReference>
<evidence type="ECO:0000256" key="1">
    <source>
        <dbReference type="SAM" id="Phobius"/>
    </source>
</evidence>
<dbReference type="AlphaFoldDB" id="A0A485KS79"/>
<evidence type="ECO:0000313" key="3">
    <source>
        <dbReference type="EMBL" id="VFT87592.1"/>
    </source>
</evidence>
<reference evidence="2" key="2">
    <citation type="submission" date="2019-06" db="EMBL/GenBank/DDBJ databases">
        <title>Genomics analysis of Aphanomyces spp. identifies a new class of oomycete effector associated with host adaptation.</title>
        <authorList>
            <person name="Gaulin E."/>
        </authorList>
    </citation>
    <scope>NUCLEOTIDE SEQUENCE</scope>
    <source>
        <strain evidence="2">CBS 578.67</strain>
    </source>
</reference>
<dbReference type="InterPro" id="IPR042859">
    <property type="entry name" value="NOL11"/>
</dbReference>
<dbReference type="GO" id="GO:0003723">
    <property type="term" value="F:RNA binding"/>
    <property type="evidence" value="ECO:0007669"/>
    <property type="project" value="TreeGrafter"/>
</dbReference>
<sequence>MASLELGAAWTSRGASRVLGAQACADTSGHVLLTTTDQVLLINTAKASQLHSWEFRADSAQALTLAAVKHPKKDRYYAVRGKAKNEVVAWSTDTERLHALTGVKLPRGSAAAAAVLVDAHLDGCLVVGASGAVYLIADDNTASPRALVDATDGATVVWAHLSSDATHQLSLVFIAKDDSNAYEVIGLTLSQEHDKAPLEVVASTRRALASPADGAVLTTAVPQAQGLALFWSTGDWQSLAPDADDAKHVTTLALTNDHDDSKPKDAKRRKVTATTTFRVAALSPKSIAVAAGKTLRVWSSQYGVLLATYALSHDIASLVDVLFHPKTNAVALVTDAAVHVSAISPPAATLASVLGKGLQQQSSMASPPLALSTFLPTNATEVTQVVGHLDMTSWEATMLAGNDEQLNVLRTLTSAALTPTKDAFTKVFYGYIYFKTKRKLRAVFSPQFVVQVAKRCVESDLGLWHELSLLVQTKHLCSRSIPALVPTAMAAKQFGVLQDCLLHLSDVDEAMTIRIVKFILRHATPASVAAFQAQAPAVAADVTTPARFVEHFLNLLVALPRADVFLQNAMQELKLAEVLAILVCLKKWYSHPASPESLNHIVEWIGLLLDVHYTTLVLESDGNAAIVPVLTDMQALLAKHLDACNHMADVHGELDQFLSGSNLPKTGALPDYSSSCNPVTLYYILYRTSDKKDTILAGLDFSDVEHLFCIRERSKDKLGRRCPCALGDAPWIDASSLATSLLPPNKACANGDRRPSLEESTPPLVAPLVYMTSIAYVHRATDVQFKISVAASADNRVITIIILLASVAAFLFALAFVARA</sequence>
<dbReference type="PANTHER" id="PTHR15633">
    <property type="entry name" value="NUCLEOLAR PROTEIN 11"/>
    <property type="match status" value="1"/>
</dbReference>
<dbReference type="GO" id="GO:0005730">
    <property type="term" value="C:nucleolus"/>
    <property type="evidence" value="ECO:0007669"/>
    <property type="project" value="TreeGrafter"/>
</dbReference>
<gene>
    <name evidence="3" type="primary">Aste57867_10722</name>
    <name evidence="2" type="ORF">As57867_010682</name>
    <name evidence="3" type="ORF">ASTE57867_10722</name>
</gene>
<keyword evidence="4" id="KW-1185">Reference proteome</keyword>
<dbReference type="EMBL" id="VJMH01005226">
    <property type="protein sequence ID" value="KAF0698681.1"/>
    <property type="molecule type" value="Genomic_DNA"/>
</dbReference>
<keyword evidence="1" id="KW-0812">Transmembrane</keyword>
<dbReference type="Proteomes" id="UP000332933">
    <property type="component" value="Unassembled WGS sequence"/>
</dbReference>
<keyword evidence="1" id="KW-0472">Membrane</keyword>
<name>A0A485KS79_9STRA</name>
<reference evidence="3 4" key="1">
    <citation type="submission" date="2019-03" db="EMBL/GenBank/DDBJ databases">
        <authorList>
            <person name="Gaulin E."/>
            <person name="Dumas B."/>
        </authorList>
    </citation>
    <scope>NUCLEOTIDE SEQUENCE [LARGE SCALE GENOMIC DNA]</scope>
    <source>
        <strain evidence="3">CBS 568.67</strain>
    </source>
</reference>
<accession>A0A485KS79</accession>
<evidence type="ECO:0000313" key="2">
    <source>
        <dbReference type="EMBL" id="KAF0698681.1"/>
    </source>
</evidence>
<protein>
    <submittedName>
        <fullName evidence="3">Aste57867_10722 protein</fullName>
    </submittedName>
</protein>
<dbReference type="EMBL" id="CAADRA010005247">
    <property type="protein sequence ID" value="VFT87592.1"/>
    <property type="molecule type" value="Genomic_DNA"/>
</dbReference>
<dbReference type="OrthoDB" id="6502630at2759"/>
<organism evidence="3 4">
    <name type="scientific">Aphanomyces stellatus</name>
    <dbReference type="NCBI Taxonomy" id="120398"/>
    <lineage>
        <taxon>Eukaryota</taxon>
        <taxon>Sar</taxon>
        <taxon>Stramenopiles</taxon>
        <taxon>Oomycota</taxon>
        <taxon>Saprolegniomycetes</taxon>
        <taxon>Saprolegniales</taxon>
        <taxon>Verrucalvaceae</taxon>
        <taxon>Aphanomyces</taxon>
    </lineage>
</organism>
<dbReference type="GO" id="GO:0030490">
    <property type="term" value="P:maturation of SSU-rRNA"/>
    <property type="evidence" value="ECO:0007669"/>
    <property type="project" value="InterPro"/>
</dbReference>
<evidence type="ECO:0000313" key="4">
    <source>
        <dbReference type="Proteomes" id="UP000332933"/>
    </source>
</evidence>
<keyword evidence="1" id="KW-1133">Transmembrane helix</keyword>
<proteinExistence type="predicted"/>